<protein>
    <recommendedName>
        <fullName evidence="6">GGDEF-domain containing protein</fullName>
    </recommendedName>
</protein>
<dbReference type="GO" id="GO:0071111">
    <property type="term" value="F:cyclic-guanylate-specific phosphodiesterase activity"/>
    <property type="evidence" value="ECO:0007669"/>
    <property type="project" value="InterPro"/>
</dbReference>
<dbReference type="Proteomes" id="UP000286934">
    <property type="component" value="Unassembled WGS sequence"/>
</dbReference>
<dbReference type="InterPro" id="IPR029787">
    <property type="entry name" value="Nucleotide_cyclase"/>
</dbReference>
<dbReference type="Pfam" id="PF00990">
    <property type="entry name" value="GGDEF"/>
    <property type="match status" value="1"/>
</dbReference>
<dbReference type="InterPro" id="IPR043128">
    <property type="entry name" value="Rev_trsase/Diguanyl_cyclase"/>
</dbReference>
<evidence type="ECO:0000313" key="4">
    <source>
        <dbReference type="EMBL" id="RUO36812.1"/>
    </source>
</evidence>
<dbReference type="InterPro" id="IPR050706">
    <property type="entry name" value="Cyclic-di-GMP_PDE-like"/>
</dbReference>
<gene>
    <name evidence="4" type="ORF">CWE13_08160</name>
</gene>
<dbReference type="InterPro" id="IPR035919">
    <property type="entry name" value="EAL_sf"/>
</dbReference>
<dbReference type="Pfam" id="PF00563">
    <property type="entry name" value="EAL"/>
    <property type="match status" value="1"/>
</dbReference>
<reference evidence="5" key="1">
    <citation type="journal article" date="2018" name="Front. Microbiol.">
        <title>Genome-Based Analysis Reveals the Taxonomy and Diversity of the Family Idiomarinaceae.</title>
        <authorList>
            <person name="Liu Y."/>
            <person name="Lai Q."/>
            <person name="Shao Z."/>
        </authorList>
    </citation>
    <scope>NUCLEOTIDE SEQUENCE [LARGE SCALE GENOMIC DNA]</scope>
    <source>
        <strain evidence="5">AIS</strain>
    </source>
</reference>
<dbReference type="CDD" id="cd01949">
    <property type="entry name" value="GGDEF"/>
    <property type="match status" value="1"/>
</dbReference>
<dbReference type="AlphaFoldDB" id="A0A432WSR3"/>
<dbReference type="PROSITE" id="PS50887">
    <property type="entry name" value="GGDEF"/>
    <property type="match status" value="1"/>
</dbReference>
<dbReference type="SMART" id="SM00267">
    <property type="entry name" value="GGDEF"/>
    <property type="match status" value="1"/>
</dbReference>
<keyword evidence="5" id="KW-1185">Reference proteome</keyword>
<feature type="domain" description="GGDEF" evidence="3">
    <location>
        <begin position="103"/>
        <end position="237"/>
    </location>
</feature>
<dbReference type="PANTHER" id="PTHR33121">
    <property type="entry name" value="CYCLIC DI-GMP PHOSPHODIESTERASE PDEF"/>
    <property type="match status" value="1"/>
</dbReference>
<dbReference type="InterPro" id="IPR001633">
    <property type="entry name" value="EAL_dom"/>
</dbReference>
<feature type="transmembrane region" description="Helical" evidence="1">
    <location>
        <begin position="45"/>
        <end position="66"/>
    </location>
</feature>
<feature type="domain" description="EAL" evidence="2">
    <location>
        <begin position="246"/>
        <end position="499"/>
    </location>
</feature>
<keyword evidence="1" id="KW-0812">Transmembrane</keyword>
<dbReference type="Gene3D" id="3.20.20.450">
    <property type="entry name" value="EAL domain"/>
    <property type="match status" value="1"/>
</dbReference>
<evidence type="ECO:0000313" key="5">
    <source>
        <dbReference type="Proteomes" id="UP000286934"/>
    </source>
</evidence>
<comment type="caution">
    <text evidence="4">The sequence shown here is derived from an EMBL/GenBank/DDBJ whole genome shotgun (WGS) entry which is preliminary data.</text>
</comment>
<dbReference type="SMART" id="SM00052">
    <property type="entry name" value="EAL"/>
    <property type="match status" value="1"/>
</dbReference>
<dbReference type="InterPro" id="IPR000160">
    <property type="entry name" value="GGDEF_dom"/>
</dbReference>
<dbReference type="EMBL" id="PIPP01000003">
    <property type="protein sequence ID" value="RUO36812.1"/>
    <property type="molecule type" value="Genomic_DNA"/>
</dbReference>
<organism evidence="4 5">
    <name type="scientific">Aliidiomarina shirensis</name>
    <dbReference type="NCBI Taxonomy" id="1048642"/>
    <lineage>
        <taxon>Bacteria</taxon>
        <taxon>Pseudomonadati</taxon>
        <taxon>Pseudomonadota</taxon>
        <taxon>Gammaproteobacteria</taxon>
        <taxon>Alteromonadales</taxon>
        <taxon>Idiomarinaceae</taxon>
        <taxon>Aliidiomarina</taxon>
    </lineage>
</organism>
<dbReference type="PANTHER" id="PTHR33121:SF79">
    <property type="entry name" value="CYCLIC DI-GMP PHOSPHODIESTERASE PDED-RELATED"/>
    <property type="match status" value="1"/>
</dbReference>
<evidence type="ECO:0008006" key="6">
    <source>
        <dbReference type="Google" id="ProtNLM"/>
    </source>
</evidence>
<feature type="transmembrane region" description="Helical" evidence="1">
    <location>
        <begin position="12"/>
        <end position="33"/>
    </location>
</feature>
<dbReference type="SUPFAM" id="SSF55073">
    <property type="entry name" value="Nucleotide cyclase"/>
    <property type="match status" value="1"/>
</dbReference>
<proteinExistence type="predicted"/>
<keyword evidence="1" id="KW-1133">Transmembrane helix</keyword>
<sequence>MSPWKTAASRTAIYIIIGIIWILYSDRFLAGIIQDPEALTQLQTYKGWAFIVFTGFILFFLLLSALRRERSLSERDSLTQLLNRHMFRQDLDSEIGLSNDSKRMLALISFNLDEFRQVNHTAGQLAGDQLLKDVAASMRAYFSGKRCIFGRVAGDEFCILLADVKDCEEAICLTQGFQQQIRRLRVQGHDLLTVSACAGIAIYPNDADNSRDLTTAANLALEEAKNLGAGYLRVYDHFFGENVHSRLQLTADLKKAIETEALSVAYQPQFDAATLEITGVEALLRWQHPEHGPISPDTFIALAEQQGLIGSITDFVCRKALEELKQTGLLGKKIPRLSVNVSAHDFDDDDSIDRFRSRFEFVDDWSVLQLELTETAAINNFENTLAVLSSLQKAKINISIDDFGTGYSSLSVLRKLPIDEVKIDRSFIHDIPSNEDDRTIVRTILAMAHSLQLRVIGEGVECKAQAEFLRKHGCHELQGYLLASPMPITELDDFCNSGQTHLKSMLATN</sequence>
<dbReference type="RefSeq" id="WP_126807588.1">
    <property type="nucleotide sequence ID" value="NZ_PIPP01000003.1"/>
</dbReference>
<dbReference type="NCBIfam" id="TIGR00254">
    <property type="entry name" value="GGDEF"/>
    <property type="match status" value="1"/>
</dbReference>
<dbReference type="CDD" id="cd01948">
    <property type="entry name" value="EAL"/>
    <property type="match status" value="1"/>
</dbReference>
<dbReference type="PROSITE" id="PS50883">
    <property type="entry name" value="EAL"/>
    <property type="match status" value="1"/>
</dbReference>
<dbReference type="SUPFAM" id="SSF141868">
    <property type="entry name" value="EAL domain-like"/>
    <property type="match status" value="1"/>
</dbReference>
<evidence type="ECO:0000259" key="2">
    <source>
        <dbReference type="PROSITE" id="PS50883"/>
    </source>
</evidence>
<dbReference type="OrthoDB" id="9804951at2"/>
<name>A0A432WSR3_9GAMM</name>
<dbReference type="Gene3D" id="3.30.70.270">
    <property type="match status" value="1"/>
</dbReference>
<keyword evidence="1" id="KW-0472">Membrane</keyword>
<evidence type="ECO:0000256" key="1">
    <source>
        <dbReference type="SAM" id="Phobius"/>
    </source>
</evidence>
<accession>A0A432WSR3</accession>
<evidence type="ECO:0000259" key="3">
    <source>
        <dbReference type="PROSITE" id="PS50887"/>
    </source>
</evidence>